<gene>
    <name evidence="6" type="ORF">HII31_11697</name>
</gene>
<evidence type="ECO:0000256" key="2">
    <source>
        <dbReference type="ARBA" id="ARBA00022679"/>
    </source>
</evidence>
<evidence type="ECO:0000259" key="4">
    <source>
        <dbReference type="Pfam" id="PF00891"/>
    </source>
</evidence>
<accession>A0A8H6RBH0</accession>
<evidence type="ECO:0000313" key="7">
    <source>
        <dbReference type="Proteomes" id="UP000660729"/>
    </source>
</evidence>
<keyword evidence="1 6" id="KW-0489">Methyltransferase</keyword>
<dbReference type="InterPro" id="IPR001077">
    <property type="entry name" value="COMT_C"/>
</dbReference>
<dbReference type="Gene3D" id="1.10.10.10">
    <property type="entry name" value="Winged helix-like DNA-binding domain superfamily/Winged helix DNA-binding domain"/>
    <property type="match status" value="1"/>
</dbReference>
<feature type="domain" description="O-methyltransferase C-terminal" evidence="4">
    <location>
        <begin position="184"/>
        <end position="376"/>
    </location>
</feature>
<dbReference type="InterPro" id="IPR036390">
    <property type="entry name" value="WH_DNA-bd_sf"/>
</dbReference>
<dbReference type="InterPro" id="IPR036388">
    <property type="entry name" value="WH-like_DNA-bd_sf"/>
</dbReference>
<dbReference type="PANTHER" id="PTHR43712">
    <property type="entry name" value="PUTATIVE (AFU_ORTHOLOGUE AFUA_4G14580)-RELATED"/>
    <property type="match status" value="1"/>
</dbReference>
<dbReference type="PROSITE" id="PS51683">
    <property type="entry name" value="SAM_OMT_II"/>
    <property type="match status" value="1"/>
</dbReference>
<dbReference type="InterPro" id="IPR029063">
    <property type="entry name" value="SAM-dependent_MTases_sf"/>
</dbReference>
<dbReference type="PANTHER" id="PTHR43712:SF5">
    <property type="entry name" value="O-METHYLTRANSFERASE ASQN-RELATED"/>
    <property type="match status" value="1"/>
</dbReference>
<sequence>MPSIQELVDRISAAANAFSEAKPEDQKANEARIALRLASWELHKATTAPIEWVVPQSYGDCDLAATDALIRLGVLHALPEVGQISYVEVAAKANVELDVLQRLCRYTATFGFLKEATPGYIEHTEASRLAAQHSFALSFATHDFHPASFRIVDALRQDPAAVEPNSCAYSINNPRPDGSLRDSFQVLAEDPDTRERFTKLMQLGALAKSGGSSFLKESFNWQDLPAGSKIVDVGGGRGHMTLPLAESYPHLKFFSQDRAEFVAGAKESDLTAPNGASVEFVQHDFFTLQDLVADVYLFRRIFHDWSDKYCTKILQALKPALKVGTRLLINERVLPEPRGRPDFAEYEVRKFDLCMLVMCNGKERSLEQWKTLVTGADPSWKFVRVAMLEEYLQGVVIFQYV</sequence>
<proteinExistence type="predicted"/>
<keyword evidence="3" id="KW-0949">S-adenosyl-L-methionine</keyword>
<dbReference type="SUPFAM" id="SSF46785">
    <property type="entry name" value="Winged helix' DNA-binding domain"/>
    <property type="match status" value="1"/>
</dbReference>
<dbReference type="OrthoDB" id="3631985at2759"/>
<evidence type="ECO:0000259" key="5">
    <source>
        <dbReference type="Pfam" id="PF08100"/>
    </source>
</evidence>
<reference evidence="6" key="1">
    <citation type="submission" date="2020-04" db="EMBL/GenBank/DDBJ databases">
        <title>Draft genome resource of the tomato pathogen Pseudocercospora fuligena.</title>
        <authorList>
            <person name="Zaccaron A."/>
        </authorList>
    </citation>
    <scope>NUCLEOTIDE SEQUENCE</scope>
    <source>
        <strain evidence="6">PF001</strain>
    </source>
</reference>
<dbReference type="GO" id="GO:0032259">
    <property type="term" value="P:methylation"/>
    <property type="evidence" value="ECO:0007669"/>
    <property type="project" value="UniProtKB-KW"/>
</dbReference>
<dbReference type="InterPro" id="IPR012967">
    <property type="entry name" value="COMT_dimerisation"/>
</dbReference>
<protein>
    <submittedName>
        <fullName evidence="6">O-methyltransferase AMT9</fullName>
    </submittedName>
</protein>
<name>A0A8H6RBH0_9PEZI</name>
<dbReference type="GO" id="GO:0008171">
    <property type="term" value="F:O-methyltransferase activity"/>
    <property type="evidence" value="ECO:0007669"/>
    <property type="project" value="InterPro"/>
</dbReference>
<dbReference type="Proteomes" id="UP000660729">
    <property type="component" value="Unassembled WGS sequence"/>
</dbReference>
<dbReference type="SUPFAM" id="SSF53335">
    <property type="entry name" value="S-adenosyl-L-methionine-dependent methyltransferases"/>
    <property type="match status" value="1"/>
</dbReference>
<feature type="domain" description="O-methyltransferase dimerisation" evidence="5">
    <location>
        <begin position="68"/>
        <end position="130"/>
    </location>
</feature>
<keyword evidence="7" id="KW-1185">Reference proteome</keyword>
<comment type="caution">
    <text evidence="6">The sequence shown here is derived from an EMBL/GenBank/DDBJ whole genome shotgun (WGS) entry which is preliminary data.</text>
</comment>
<dbReference type="Pfam" id="PF00891">
    <property type="entry name" value="Methyltransf_2"/>
    <property type="match status" value="1"/>
</dbReference>
<dbReference type="AlphaFoldDB" id="A0A8H6RBH0"/>
<organism evidence="6 7">
    <name type="scientific">Pseudocercospora fuligena</name>
    <dbReference type="NCBI Taxonomy" id="685502"/>
    <lineage>
        <taxon>Eukaryota</taxon>
        <taxon>Fungi</taxon>
        <taxon>Dikarya</taxon>
        <taxon>Ascomycota</taxon>
        <taxon>Pezizomycotina</taxon>
        <taxon>Dothideomycetes</taxon>
        <taxon>Dothideomycetidae</taxon>
        <taxon>Mycosphaerellales</taxon>
        <taxon>Mycosphaerellaceae</taxon>
        <taxon>Pseudocercospora</taxon>
    </lineage>
</organism>
<evidence type="ECO:0000313" key="6">
    <source>
        <dbReference type="EMBL" id="KAF7186966.1"/>
    </source>
</evidence>
<dbReference type="Pfam" id="PF08100">
    <property type="entry name" value="Dimerisation"/>
    <property type="match status" value="1"/>
</dbReference>
<evidence type="ECO:0000256" key="3">
    <source>
        <dbReference type="ARBA" id="ARBA00022691"/>
    </source>
</evidence>
<keyword evidence="2 6" id="KW-0808">Transferase</keyword>
<dbReference type="Gene3D" id="3.40.50.150">
    <property type="entry name" value="Vaccinia Virus protein VP39"/>
    <property type="match status" value="1"/>
</dbReference>
<dbReference type="EMBL" id="JABCIY010000243">
    <property type="protein sequence ID" value="KAF7186966.1"/>
    <property type="molecule type" value="Genomic_DNA"/>
</dbReference>
<evidence type="ECO:0000256" key="1">
    <source>
        <dbReference type="ARBA" id="ARBA00022603"/>
    </source>
</evidence>
<dbReference type="InterPro" id="IPR016461">
    <property type="entry name" value="COMT-like"/>
</dbReference>